<name>A0A1H5ID25_9MICC</name>
<evidence type="ECO:0000259" key="1">
    <source>
        <dbReference type="Pfam" id="PF13454"/>
    </source>
</evidence>
<dbReference type="PANTHER" id="PTHR40254">
    <property type="entry name" value="BLR0577 PROTEIN"/>
    <property type="match status" value="1"/>
</dbReference>
<reference evidence="2 3" key="1">
    <citation type="submission" date="2016-10" db="EMBL/GenBank/DDBJ databases">
        <authorList>
            <person name="de Groot N.N."/>
        </authorList>
    </citation>
    <scope>NUCLEOTIDE SEQUENCE [LARGE SCALE GENOMIC DNA]</scope>
    <source>
        <strain evidence="2 3">DSM 22274</strain>
    </source>
</reference>
<dbReference type="PANTHER" id="PTHR40254:SF1">
    <property type="entry name" value="BLR0577 PROTEIN"/>
    <property type="match status" value="1"/>
</dbReference>
<feature type="domain" description="FAD-dependent urate hydroxylase HpyO/Asp monooxygenase CreE-like FAD/NAD(P)-binding" evidence="1">
    <location>
        <begin position="5"/>
        <end position="154"/>
    </location>
</feature>
<dbReference type="Proteomes" id="UP000182725">
    <property type="component" value="Unassembled WGS sequence"/>
</dbReference>
<dbReference type="RefSeq" id="WP_074711022.1">
    <property type="nucleotide sequence ID" value="NZ_FNTV01000001.1"/>
</dbReference>
<organism evidence="2 3">
    <name type="scientific">Arthrobacter alpinus</name>
    <dbReference type="NCBI Taxonomy" id="656366"/>
    <lineage>
        <taxon>Bacteria</taxon>
        <taxon>Bacillati</taxon>
        <taxon>Actinomycetota</taxon>
        <taxon>Actinomycetes</taxon>
        <taxon>Micrococcales</taxon>
        <taxon>Micrococcaceae</taxon>
        <taxon>Arthrobacter</taxon>
    </lineage>
</organism>
<dbReference type="Pfam" id="PF13454">
    <property type="entry name" value="NAD_binding_9"/>
    <property type="match status" value="1"/>
</dbReference>
<dbReference type="AlphaFoldDB" id="A0A1H5ID25"/>
<dbReference type="EMBL" id="FNTV01000001">
    <property type="protein sequence ID" value="SEE38113.1"/>
    <property type="molecule type" value="Genomic_DNA"/>
</dbReference>
<sequence>MIRLAVIGGGPKSLFALLALNDLLDPTVAGHITVDVYDPLPPGSGSVWRNDQPDALRLNVNAGAVDASSSINSENFAQWVNRVAPEMSRDKYPPRALVGRYLREQFQLLTRFGKLSVAHAPFVVKGVVREGAHWCVCGPFGTRNYDEVLLATGHGLSGAVPREPLAGAVNKQPLIGDYASLSLAEIPPGATVRIRGAALTAYDVALLLTEGRGGFWQHDKGRSPEQPDLHYMASGREPRRITLTSRSGILMDPKSEKNPAEISANLEQYRQDLRKWASQVRENPHDDGGLLGMWAILLQCAQECARLLGSTVTPLSLWRTALTGLSVNAVSGSTNAPTQSGAAAGLRHSLAVNGRDSPITTGWLWARVWSGLYAELVHALDRLPRSTRARRQFLLVARNLERFAFGPPDLTARKLVALFDAGILQLDSSAENRGDEILVDAVTPGPGALWAAGGNPNSDVLAGLLQAGQISVRPGDRGLLTDPDGTCAAHDGSRNESLAAVGRPTEDPTLGHDTLNRDLHGEHRRWAHRVAGRVVNNVVEQPDLEGE</sequence>
<evidence type="ECO:0000313" key="3">
    <source>
        <dbReference type="Proteomes" id="UP000182725"/>
    </source>
</evidence>
<protein>
    <submittedName>
        <fullName evidence="2">Uncharacterized NAD(P)/FAD-binding protein YdhS</fullName>
    </submittedName>
</protein>
<dbReference type="InterPro" id="IPR036188">
    <property type="entry name" value="FAD/NAD-bd_sf"/>
</dbReference>
<evidence type="ECO:0000313" key="2">
    <source>
        <dbReference type="EMBL" id="SEE38113.1"/>
    </source>
</evidence>
<dbReference type="SUPFAM" id="SSF51971">
    <property type="entry name" value="Nucleotide-binding domain"/>
    <property type="match status" value="1"/>
</dbReference>
<proteinExistence type="predicted"/>
<dbReference type="InterPro" id="IPR052189">
    <property type="entry name" value="L-asp_N-monooxygenase_NS-form"/>
</dbReference>
<accession>A0A1H5ID25</accession>
<dbReference type="Gene3D" id="3.50.50.60">
    <property type="entry name" value="FAD/NAD(P)-binding domain"/>
    <property type="match status" value="1"/>
</dbReference>
<gene>
    <name evidence="2" type="ORF">SAMN04489740_1274</name>
</gene>
<dbReference type="InterPro" id="IPR038732">
    <property type="entry name" value="HpyO/CreE_NAD-binding"/>
</dbReference>